<dbReference type="Gene3D" id="1.10.287.70">
    <property type="match status" value="1"/>
</dbReference>
<keyword evidence="10 12" id="KW-0472">Membrane</keyword>
<keyword evidence="4 12" id="KW-0812">Transmembrane</keyword>
<keyword evidence="5" id="KW-0631">Potassium channel</keyword>
<evidence type="ECO:0000256" key="7">
    <source>
        <dbReference type="ARBA" id="ARBA00022958"/>
    </source>
</evidence>
<feature type="transmembrane region" description="Helical" evidence="12">
    <location>
        <begin position="366"/>
        <end position="391"/>
    </location>
</feature>
<feature type="transmembrane region" description="Helical" evidence="12">
    <location>
        <begin position="146"/>
        <end position="168"/>
    </location>
</feature>
<organism evidence="15 16">
    <name type="scientific">Plectus sambesii</name>
    <dbReference type="NCBI Taxonomy" id="2011161"/>
    <lineage>
        <taxon>Eukaryota</taxon>
        <taxon>Metazoa</taxon>
        <taxon>Ecdysozoa</taxon>
        <taxon>Nematoda</taxon>
        <taxon>Chromadorea</taxon>
        <taxon>Plectida</taxon>
        <taxon>Plectina</taxon>
        <taxon>Plectoidea</taxon>
        <taxon>Plectidae</taxon>
        <taxon>Plectus</taxon>
    </lineage>
</organism>
<protein>
    <submittedName>
        <fullName evidence="16">Potassium channel domain-containing protein</fullName>
    </submittedName>
</protein>
<dbReference type="InterPro" id="IPR003131">
    <property type="entry name" value="T1-type_BTB"/>
</dbReference>
<evidence type="ECO:0000256" key="2">
    <source>
        <dbReference type="ARBA" id="ARBA00022448"/>
    </source>
</evidence>
<dbReference type="InterPro" id="IPR028325">
    <property type="entry name" value="VG_K_chnl"/>
</dbReference>
<evidence type="ECO:0000256" key="10">
    <source>
        <dbReference type="ARBA" id="ARBA00023136"/>
    </source>
</evidence>
<dbReference type="WBParaSite" id="PSAMB.scaffold3240size19131.g20760.t1">
    <property type="protein sequence ID" value="PSAMB.scaffold3240size19131.g20760.t1"/>
    <property type="gene ID" value="PSAMB.scaffold3240size19131.g20760"/>
</dbReference>
<keyword evidence="2" id="KW-0813">Transport</keyword>
<dbReference type="GO" id="GO:0051260">
    <property type="term" value="P:protein homooligomerization"/>
    <property type="evidence" value="ECO:0007669"/>
    <property type="project" value="InterPro"/>
</dbReference>
<dbReference type="GO" id="GO:0001508">
    <property type="term" value="P:action potential"/>
    <property type="evidence" value="ECO:0007669"/>
    <property type="project" value="TreeGrafter"/>
</dbReference>
<keyword evidence="6" id="KW-0851">Voltage-gated channel</keyword>
<dbReference type="InterPro" id="IPR011333">
    <property type="entry name" value="SKP1/BTB/POZ_sf"/>
</dbReference>
<evidence type="ECO:0000256" key="11">
    <source>
        <dbReference type="ARBA" id="ARBA00023303"/>
    </source>
</evidence>
<dbReference type="Pfam" id="PF00520">
    <property type="entry name" value="Ion_trans"/>
    <property type="match status" value="1"/>
</dbReference>
<feature type="domain" description="Ion transport" evidence="13">
    <location>
        <begin position="147"/>
        <end position="393"/>
    </location>
</feature>
<evidence type="ECO:0000313" key="16">
    <source>
        <dbReference type="WBParaSite" id="PSAMB.scaffold3240size19131.g20760.t1"/>
    </source>
</evidence>
<dbReference type="Gene3D" id="3.30.710.10">
    <property type="entry name" value="Potassium Channel Kv1.1, Chain A"/>
    <property type="match status" value="1"/>
</dbReference>
<dbReference type="Pfam" id="PF02214">
    <property type="entry name" value="BTB_2"/>
    <property type="match status" value="1"/>
</dbReference>
<keyword evidence="8 12" id="KW-1133">Transmembrane helix</keyword>
<feature type="transmembrane region" description="Helical" evidence="12">
    <location>
        <begin position="306"/>
        <end position="329"/>
    </location>
</feature>
<comment type="subcellular location">
    <subcellularLocation>
        <location evidence="1">Membrane</location>
        <topology evidence="1">Multi-pass membrane protein</topology>
    </subcellularLocation>
</comment>
<dbReference type="GO" id="GO:0008076">
    <property type="term" value="C:voltage-gated potassium channel complex"/>
    <property type="evidence" value="ECO:0007669"/>
    <property type="project" value="InterPro"/>
</dbReference>
<evidence type="ECO:0000256" key="4">
    <source>
        <dbReference type="ARBA" id="ARBA00022692"/>
    </source>
</evidence>
<dbReference type="Proteomes" id="UP000887566">
    <property type="component" value="Unplaced"/>
</dbReference>
<keyword evidence="9" id="KW-0406">Ion transport</keyword>
<dbReference type="SUPFAM" id="SSF81324">
    <property type="entry name" value="Voltage-gated potassium channels"/>
    <property type="match status" value="1"/>
</dbReference>
<keyword evidence="15" id="KW-1185">Reference proteome</keyword>
<sequence>MTVGLLLHLNVGGTSYTLKEATIVRRGGPNSRLLQLVEATDICDKNKLCDGYSLEKNEYFFERPAHVFNIIYDYYLTGFLDFPPGISRKRVEHELNYWRLGPAKMAFIASKRQTPVDMARSSFRTRSCRARTHRFLSKPCLNTFSVYYHSIIFFFILLSIITLAYRTIYPEFIHNFPKTADNRSWLELNQSNDLAKPEPVFLLPMDRIDAVLMAIFIAELIARFIVHPSKRYFFIDGGVIVDLLTILTFIVWILRPIASWYIAVSAKQLVVFYELLLVSMSVRALKLARYSADIRLFARAIWQTAASVAALPLFVVACGTVCSMVIVMLERGNLHSGITDFSSGFLMSSTAVGFGDFRGLTTAGKIFAGITVTIGILYFACIASVIVGRFLKLKKWEI</sequence>
<dbReference type="PRINTS" id="PR00169">
    <property type="entry name" value="KCHANNEL"/>
</dbReference>
<accession>A0A914W8C8</accession>
<keyword evidence="7" id="KW-0630">Potassium</keyword>
<reference evidence="16" key="1">
    <citation type="submission" date="2022-11" db="UniProtKB">
        <authorList>
            <consortium name="WormBaseParasite"/>
        </authorList>
    </citation>
    <scope>IDENTIFICATION</scope>
</reference>
<evidence type="ECO:0000256" key="6">
    <source>
        <dbReference type="ARBA" id="ARBA00022882"/>
    </source>
</evidence>
<feature type="transmembrane region" description="Helical" evidence="12">
    <location>
        <begin position="208"/>
        <end position="226"/>
    </location>
</feature>
<evidence type="ECO:0000256" key="5">
    <source>
        <dbReference type="ARBA" id="ARBA00022826"/>
    </source>
</evidence>
<feature type="domain" description="Potassium channel tetramerisation-type BTB" evidence="14">
    <location>
        <begin position="8"/>
        <end position="104"/>
    </location>
</feature>
<feature type="transmembrane region" description="Helical" evidence="12">
    <location>
        <begin position="260"/>
        <end position="285"/>
    </location>
</feature>
<dbReference type="PANTHER" id="PTHR11537:SF254">
    <property type="entry name" value="POTASSIUM VOLTAGE-GATED CHANNEL PROTEIN SHAB"/>
    <property type="match status" value="1"/>
</dbReference>
<dbReference type="InterPro" id="IPR005821">
    <property type="entry name" value="Ion_trans_dom"/>
</dbReference>
<evidence type="ECO:0000313" key="15">
    <source>
        <dbReference type="Proteomes" id="UP000887566"/>
    </source>
</evidence>
<dbReference type="GO" id="GO:0005251">
    <property type="term" value="F:delayed rectifier potassium channel activity"/>
    <property type="evidence" value="ECO:0007669"/>
    <property type="project" value="TreeGrafter"/>
</dbReference>
<feature type="transmembrane region" description="Helical" evidence="12">
    <location>
        <begin position="233"/>
        <end position="254"/>
    </location>
</feature>
<dbReference type="AlphaFoldDB" id="A0A914W8C8"/>
<name>A0A914W8C8_9BILA</name>
<dbReference type="InterPro" id="IPR027359">
    <property type="entry name" value="Volt_channel_dom_sf"/>
</dbReference>
<keyword evidence="11" id="KW-0407">Ion channel</keyword>
<dbReference type="PANTHER" id="PTHR11537">
    <property type="entry name" value="VOLTAGE-GATED POTASSIUM CHANNEL"/>
    <property type="match status" value="1"/>
</dbReference>
<proteinExistence type="predicted"/>
<dbReference type="Gene3D" id="1.20.120.350">
    <property type="entry name" value="Voltage-gated potassium channels. Chain C"/>
    <property type="match status" value="1"/>
</dbReference>
<evidence type="ECO:0000256" key="9">
    <source>
        <dbReference type="ARBA" id="ARBA00023065"/>
    </source>
</evidence>
<evidence type="ECO:0000259" key="13">
    <source>
        <dbReference type="Pfam" id="PF00520"/>
    </source>
</evidence>
<evidence type="ECO:0000259" key="14">
    <source>
        <dbReference type="Pfam" id="PF02214"/>
    </source>
</evidence>
<evidence type="ECO:0000256" key="3">
    <source>
        <dbReference type="ARBA" id="ARBA00022538"/>
    </source>
</evidence>
<evidence type="ECO:0000256" key="1">
    <source>
        <dbReference type="ARBA" id="ARBA00004141"/>
    </source>
</evidence>
<dbReference type="SUPFAM" id="SSF54695">
    <property type="entry name" value="POZ domain"/>
    <property type="match status" value="1"/>
</dbReference>
<keyword evidence="3" id="KW-0633">Potassium transport</keyword>
<evidence type="ECO:0000256" key="12">
    <source>
        <dbReference type="SAM" id="Phobius"/>
    </source>
</evidence>
<evidence type="ECO:0000256" key="8">
    <source>
        <dbReference type="ARBA" id="ARBA00022989"/>
    </source>
</evidence>